<reference evidence="9" key="3">
    <citation type="submission" date="2015-06" db="UniProtKB">
        <authorList>
            <consortium name="EnsemblProtists"/>
        </authorList>
    </citation>
    <scope>IDENTIFICATION</scope>
</reference>
<reference evidence="8 10" key="1">
    <citation type="journal article" date="2012" name="Nature">
        <title>Algal genomes reveal evolutionary mosaicism and the fate of nucleomorphs.</title>
        <authorList>
            <consortium name="DOE Joint Genome Institute"/>
            <person name="Curtis B.A."/>
            <person name="Tanifuji G."/>
            <person name="Burki F."/>
            <person name="Gruber A."/>
            <person name="Irimia M."/>
            <person name="Maruyama S."/>
            <person name="Arias M.C."/>
            <person name="Ball S.G."/>
            <person name="Gile G.H."/>
            <person name="Hirakawa Y."/>
            <person name="Hopkins J.F."/>
            <person name="Kuo A."/>
            <person name="Rensing S.A."/>
            <person name="Schmutz J."/>
            <person name="Symeonidi A."/>
            <person name="Elias M."/>
            <person name="Eveleigh R.J."/>
            <person name="Herman E.K."/>
            <person name="Klute M.J."/>
            <person name="Nakayama T."/>
            <person name="Obornik M."/>
            <person name="Reyes-Prieto A."/>
            <person name="Armbrust E.V."/>
            <person name="Aves S.J."/>
            <person name="Beiko R.G."/>
            <person name="Coutinho P."/>
            <person name="Dacks J.B."/>
            <person name="Durnford D.G."/>
            <person name="Fast N.M."/>
            <person name="Green B.R."/>
            <person name="Grisdale C.J."/>
            <person name="Hempel F."/>
            <person name="Henrissat B."/>
            <person name="Hoppner M.P."/>
            <person name="Ishida K."/>
            <person name="Kim E."/>
            <person name="Koreny L."/>
            <person name="Kroth P.G."/>
            <person name="Liu Y."/>
            <person name="Malik S.B."/>
            <person name="Maier U.G."/>
            <person name="McRose D."/>
            <person name="Mock T."/>
            <person name="Neilson J.A."/>
            <person name="Onodera N.T."/>
            <person name="Poole A.M."/>
            <person name="Pritham E.J."/>
            <person name="Richards T.A."/>
            <person name="Rocap G."/>
            <person name="Roy S.W."/>
            <person name="Sarai C."/>
            <person name="Schaack S."/>
            <person name="Shirato S."/>
            <person name="Slamovits C.H."/>
            <person name="Spencer D.F."/>
            <person name="Suzuki S."/>
            <person name="Worden A.Z."/>
            <person name="Zauner S."/>
            <person name="Barry K."/>
            <person name="Bell C."/>
            <person name="Bharti A.K."/>
            <person name="Crow J.A."/>
            <person name="Grimwood J."/>
            <person name="Kramer R."/>
            <person name="Lindquist E."/>
            <person name="Lucas S."/>
            <person name="Salamov A."/>
            <person name="McFadden G.I."/>
            <person name="Lane C.E."/>
            <person name="Keeling P.J."/>
            <person name="Gray M.W."/>
            <person name="Grigoriev I.V."/>
            <person name="Archibald J.M."/>
        </authorList>
    </citation>
    <scope>NUCLEOTIDE SEQUENCE</scope>
    <source>
        <strain evidence="8 10">CCMP2712</strain>
    </source>
</reference>
<organism evidence="8">
    <name type="scientific">Guillardia theta (strain CCMP2712)</name>
    <name type="common">Cryptophyte</name>
    <dbReference type="NCBI Taxonomy" id="905079"/>
    <lineage>
        <taxon>Eukaryota</taxon>
        <taxon>Cryptophyceae</taxon>
        <taxon>Pyrenomonadales</taxon>
        <taxon>Geminigeraceae</taxon>
        <taxon>Guillardia</taxon>
    </lineage>
</organism>
<dbReference type="EnsemblProtists" id="EKX46394">
    <property type="protein sequence ID" value="EKX46394"/>
    <property type="gene ID" value="GUITHDRAFT_107597"/>
</dbReference>
<evidence type="ECO:0000256" key="7">
    <source>
        <dbReference type="PROSITE-ProRule" id="PRU01016"/>
    </source>
</evidence>
<dbReference type="GeneID" id="17303046"/>
<evidence type="ECO:0000256" key="1">
    <source>
        <dbReference type="ARBA" id="ARBA00022603"/>
    </source>
</evidence>
<dbReference type="GO" id="GO:0008168">
    <property type="term" value="F:methyltransferase activity"/>
    <property type="evidence" value="ECO:0007669"/>
    <property type="project" value="UniProtKB-KW"/>
</dbReference>
<proteinExistence type="inferred from homology"/>
<evidence type="ECO:0000256" key="2">
    <source>
        <dbReference type="ARBA" id="ARBA00022679"/>
    </source>
</evidence>
<dbReference type="OMA" id="HTACGTF"/>
<dbReference type="HOGENOM" id="CLU_049101_0_0_1"/>
<dbReference type="InterPro" id="IPR050750">
    <property type="entry name" value="C5-MTase"/>
</dbReference>
<dbReference type="GO" id="GO:0032259">
    <property type="term" value="P:methylation"/>
    <property type="evidence" value="ECO:0007669"/>
    <property type="project" value="UniProtKB-KW"/>
</dbReference>
<dbReference type="Pfam" id="PF00145">
    <property type="entry name" value="DNA_methylase"/>
    <property type="match status" value="1"/>
</dbReference>
<dbReference type="RefSeq" id="XP_005833374.1">
    <property type="nucleotide sequence ID" value="XM_005833317.1"/>
</dbReference>
<gene>
    <name evidence="8" type="ORF">GUITHDRAFT_107597</name>
</gene>
<dbReference type="PROSITE" id="PS51679">
    <property type="entry name" value="SAM_MT_C5"/>
    <property type="match status" value="1"/>
</dbReference>
<reference evidence="10" key="2">
    <citation type="submission" date="2012-11" db="EMBL/GenBank/DDBJ databases">
        <authorList>
            <person name="Kuo A."/>
            <person name="Curtis B.A."/>
            <person name="Tanifuji G."/>
            <person name="Burki F."/>
            <person name="Gruber A."/>
            <person name="Irimia M."/>
            <person name="Maruyama S."/>
            <person name="Arias M.C."/>
            <person name="Ball S.G."/>
            <person name="Gile G.H."/>
            <person name="Hirakawa Y."/>
            <person name="Hopkins J.F."/>
            <person name="Rensing S.A."/>
            <person name="Schmutz J."/>
            <person name="Symeonidi A."/>
            <person name="Elias M."/>
            <person name="Eveleigh R.J."/>
            <person name="Herman E.K."/>
            <person name="Klute M.J."/>
            <person name="Nakayama T."/>
            <person name="Obornik M."/>
            <person name="Reyes-Prieto A."/>
            <person name="Armbrust E.V."/>
            <person name="Aves S.J."/>
            <person name="Beiko R.G."/>
            <person name="Coutinho P."/>
            <person name="Dacks J.B."/>
            <person name="Durnford D.G."/>
            <person name="Fast N.M."/>
            <person name="Green B.R."/>
            <person name="Grisdale C."/>
            <person name="Hempe F."/>
            <person name="Henrissat B."/>
            <person name="Hoppner M.P."/>
            <person name="Ishida K.-I."/>
            <person name="Kim E."/>
            <person name="Koreny L."/>
            <person name="Kroth P.G."/>
            <person name="Liu Y."/>
            <person name="Malik S.-B."/>
            <person name="Maier U.G."/>
            <person name="McRose D."/>
            <person name="Mock T."/>
            <person name="Neilson J.A."/>
            <person name="Onodera N.T."/>
            <person name="Poole A.M."/>
            <person name="Pritham E.J."/>
            <person name="Richards T.A."/>
            <person name="Rocap G."/>
            <person name="Roy S.W."/>
            <person name="Sarai C."/>
            <person name="Schaack S."/>
            <person name="Shirato S."/>
            <person name="Slamovits C.H."/>
            <person name="Spencer D.F."/>
            <person name="Suzuki S."/>
            <person name="Worden A.Z."/>
            <person name="Zauner S."/>
            <person name="Barry K."/>
            <person name="Bell C."/>
            <person name="Bharti A.K."/>
            <person name="Crow J.A."/>
            <person name="Grimwood J."/>
            <person name="Kramer R."/>
            <person name="Lindquist E."/>
            <person name="Lucas S."/>
            <person name="Salamov A."/>
            <person name="McFadden G.I."/>
            <person name="Lane C.E."/>
            <person name="Keeling P.J."/>
            <person name="Gray M.W."/>
            <person name="Grigoriev I.V."/>
            <person name="Archibald J.M."/>
        </authorList>
    </citation>
    <scope>NUCLEOTIDE SEQUENCE</scope>
    <source>
        <strain evidence="10">CCMP2712</strain>
    </source>
</reference>
<dbReference type="EC" id="2.1.1.204" evidence="4"/>
<dbReference type="Gene3D" id="3.40.50.150">
    <property type="entry name" value="Vaccinia Virus protein VP39"/>
    <property type="match status" value="1"/>
</dbReference>
<keyword evidence="3 7" id="KW-0949">S-adenosyl-L-methionine</keyword>
<dbReference type="AlphaFoldDB" id="L1JE34"/>
<sequence length="355" mass="40411">MRVLELFSGIGGMHAAMMEAEVKAGEIVAYDTSLICNKTYELNFIHSPAPLNRCAVRAKLVEQLEVEDLEGFDLWTMSPPCQPYSTTKAANQRDDLDPRSQGLHHIIKLLLDVKNPPKWILLENVKGFHGSKMQNKFLGAIEQRGFSWRQFLLNPIQVGIPNNRLRYDMLLRATCDDWHYKGDLFTDVPETSDQRAEAMNGESSKEERSVRRLREFLDEELGPDDPQELVTPASILEKPWARGLSYVGQHDTTTFCFTGSYGKVYHKSSGSMLYMHADHALAEVALDKEDMTRHIGRIRLFSPREILNLMGFPKGFKFPEGLTLRHKYKLVGNSINVTVVALLFKFLIPPSKDEQ</sequence>
<dbReference type="Gene3D" id="3.90.120.10">
    <property type="entry name" value="DNA Methylase, subunit A, domain 2"/>
    <property type="match status" value="1"/>
</dbReference>
<dbReference type="OrthoDB" id="414133at2759"/>
<dbReference type="EMBL" id="JH992994">
    <property type="protein sequence ID" value="EKX46394.1"/>
    <property type="molecule type" value="Genomic_DNA"/>
</dbReference>
<dbReference type="SUPFAM" id="SSF53335">
    <property type="entry name" value="S-adenosyl-L-methionine-dependent methyltransferases"/>
    <property type="match status" value="1"/>
</dbReference>
<dbReference type="Proteomes" id="UP000011087">
    <property type="component" value="Unassembled WGS sequence"/>
</dbReference>
<dbReference type="PANTHER" id="PTHR46098">
    <property type="entry name" value="TRNA (CYTOSINE(38)-C(5))-METHYLTRANSFERASE"/>
    <property type="match status" value="1"/>
</dbReference>
<dbReference type="PaxDb" id="55529-EKX46394"/>
<protein>
    <recommendedName>
        <fullName evidence="5">tRNA (cytosine(38)-C(5))-methyltransferase</fullName>
        <ecNumber evidence="4">2.1.1.204</ecNumber>
    </recommendedName>
    <alternativeName>
        <fullName evidence="6">DNA (cytosine-5)-methyltransferase-like protein 2</fullName>
    </alternativeName>
</protein>
<evidence type="ECO:0000313" key="9">
    <source>
        <dbReference type="EnsemblProtists" id="EKX46394"/>
    </source>
</evidence>
<dbReference type="InterPro" id="IPR029063">
    <property type="entry name" value="SAM-dependent_MTases_sf"/>
</dbReference>
<evidence type="ECO:0000256" key="3">
    <source>
        <dbReference type="ARBA" id="ARBA00022691"/>
    </source>
</evidence>
<evidence type="ECO:0000256" key="6">
    <source>
        <dbReference type="ARBA" id="ARBA00042810"/>
    </source>
</evidence>
<dbReference type="eggNOG" id="KOG0919">
    <property type="taxonomic scope" value="Eukaryota"/>
</dbReference>
<name>L1JE34_GUITC</name>
<keyword evidence="1 7" id="KW-0489">Methyltransferase</keyword>
<dbReference type="STRING" id="905079.L1JE34"/>
<dbReference type="PANTHER" id="PTHR46098:SF1">
    <property type="entry name" value="TRNA (CYTOSINE(38)-C(5))-METHYLTRANSFERASE"/>
    <property type="match status" value="1"/>
</dbReference>
<evidence type="ECO:0000256" key="4">
    <source>
        <dbReference type="ARBA" id="ARBA00039081"/>
    </source>
</evidence>
<accession>L1JE34</accession>
<keyword evidence="10" id="KW-1185">Reference proteome</keyword>
<comment type="similarity">
    <text evidence="7">Belongs to the class I-like SAM-binding methyltransferase superfamily. C5-methyltransferase family.</text>
</comment>
<feature type="active site" evidence="7">
    <location>
        <position position="81"/>
    </location>
</feature>
<dbReference type="PROSITE" id="PS00095">
    <property type="entry name" value="C5_MTASE_2"/>
    <property type="match status" value="1"/>
</dbReference>
<evidence type="ECO:0000313" key="8">
    <source>
        <dbReference type="EMBL" id="EKX46394.1"/>
    </source>
</evidence>
<keyword evidence="2 7" id="KW-0808">Transferase</keyword>
<dbReference type="PRINTS" id="PR00105">
    <property type="entry name" value="C5METTRFRASE"/>
</dbReference>
<dbReference type="InterPro" id="IPR031303">
    <property type="entry name" value="C5_meth_CS"/>
</dbReference>
<evidence type="ECO:0000256" key="5">
    <source>
        <dbReference type="ARBA" id="ARBA00039681"/>
    </source>
</evidence>
<dbReference type="KEGG" id="gtt:GUITHDRAFT_107597"/>
<dbReference type="InterPro" id="IPR001525">
    <property type="entry name" value="C5_MeTfrase"/>
</dbReference>
<evidence type="ECO:0000313" key="10">
    <source>
        <dbReference type="Proteomes" id="UP000011087"/>
    </source>
</evidence>